<keyword evidence="3" id="KW-0479">Metal-binding</keyword>
<dbReference type="Pfam" id="PF00929">
    <property type="entry name" value="RNase_T"/>
    <property type="match status" value="1"/>
</dbReference>
<dbReference type="FunFam" id="3.30.420.10:FF:000040">
    <property type="entry name" value="Exonuclease family protein"/>
    <property type="match status" value="1"/>
</dbReference>
<feature type="domain" description="Exonuclease" evidence="8">
    <location>
        <begin position="9"/>
        <end position="197"/>
    </location>
</feature>
<dbReference type="GO" id="GO:0003676">
    <property type="term" value="F:nucleic acid binding"/>
    <property type="evidence" value="ECO:0007669"/>
    <property type="project" value="InterPro"/>
</dbReference>
<keyword evidence="5" id="KW-0269">Exonuclease</keyword>
<keyword evidence="2" id="KW-0540">Nuclease</keyword>
<dbReference type="EMBL" id="SDRB02004624">
    <property type="protein sequence ID" value="THG15609.1"/>
    <property type="molecule type" value="Genomic_DNA"/>
</dbReference>
<dbReference type="PANTHER" id="PTHR30231">
    <property type="entry name" value="DNA POLYMERASE III SUBUNIT EPSILON"/>
    <property type="match status" value="1"/>
</dbReference>
<dbReference type="InterPro" id="IPR012337">
    <property type="entry name" value="RNaseH-like_sf"/>
</dbReference>
<dbReference type="Proteomes" id="UP000306102">
    <property type="component" value="Unassembled WGS sequence"/>
</dbReference>
<comment type="caution">
    <text evidence="9">The sequence shown here is derived from an EMBL/GenBank/DDBJ whole genome shotgun (WGS) entry which is preliminary data.</text>
</comment>
<evidence type="ECO:0000256" key="4">
    <source>
        <dbReference type="ARBA" id="ARBA00022801"/>
    </source>
</evidence>
<dbReference type="STRING" id="542762.A0A4S4EGM8"/>
<dbReference type="AlphaFoldDB" id="A0A4S4EGM8"/>
<feature type="compositionally biased region" description="Polar residues" evidence="7">
    <location>
        <begin position="232"/>
        <end position="269"/>
    </location>
</feature>
<reference evidence="9 10" key="1">
    <citation type="journal article" date="2018" name="Proc. Natl. Acad. Sci. U.S.A.">
        <title>Draft genome sequence of Camellia sinensis var. sinensis provides insights into the evolution of the tea genome and tea quality.</title>
        <authorList>
            <person name="Wei C."/>
            <person name="Yang H."/>
            <person name="Wang S."/>
            <person name="Zhao J."/>
            <person name="Liu C."/>
            <person name="Gao L."/>
            <person name="Xia E."/>
            <person name="Lu Y."/>
            <person name="Tai Y."/>
            <person name="She G."/>
            <person name="Sun J."/>
            <person name="Cao H."/>
            <person name="Tong W."/>
            <person name="Gao Q."/>
            <person name="Li Y."/>
            <person name="Deng W."/>
            <person name="Jiang X."/>
            <person name="Wang W."/>
            <person name="Chen Q."/>
            <person name="Zhang S."/>
            <person name="Li H."/>
            <person name="Wu J."/>
            <person name="Wang P."/>
            <person name="Li P."/>
            <person name="Shi C."/>
            <person name="Zheng F."/>
            <person name="Jian J."/>
            <person name="Huang B."/>
            <person name="Shan D."/>
            <person name="Shi M."/>
            <person name="Fang C."/>
            <person name="Yue Y."/>
            <person name="Li F."/>
            <person name="Li D."/>
            <person name="Wei S."/>
            <person name="Han B."/>
            <person name="Jiang C."/>
            <person name="Yin Y."/>
            <person name="Xia T."/>
            <person name="Zhang Z."/>
            <person name="Bennetzen J.L."/>
            <person name="Zhao S."/>
            <person name="Wan X."/>
        </authorList>
    </citation>
    <scope>NUCLEOTIDE SEQUENCE [LARGE SCALE GENOMIC DNA]</scope>
    <source>
        <strain evidence="10">cv. Shuchazao</strain>
        <tissue evidence="9">Leaf</tissue>
    </source>
</reference>
<dbReference type="Gene3D" id="3.30.420.10">
    <property type="entry name" value="Ribonuclease H-like superfamily/Ribonuclease H"/>
    <property type="match status" value="1"/>
</dbReference>
<evidence type="ECO:0000256" key="1">
    <source>
        <dbReference type="ARBA" id="ARBA00001946"/>
    </source>
</evidence>
<proteinExistence type="predicted"/>
<dbReference type="GO" id="GO:0046872">
    <property type="term" value="F:metal ion binding"/>
    <property type="evidence" value="ECO:0007669"/>
    <property type="project" value="UniProtKB-KW"/>
</dbReference>
<dbReference type="InterPro" id="IPR013520">
    <property type="entry name" value="Ribonucl_H"/>
</dbReference>
<evidence type="ECO:0000256" key="2">
    <source>
        <dbReference type="ARBA" id="ARBA00022722"/>
    </source>
</evidence>
<accession>A0A4S4EGM8</accession>
<keyword evidence="10" id="KW-1185">Reference proteome</keyword>
<evidence type="ECO:0000256" key="5">
    <source>
        <dbReference type="ARBA" id="ARBA00022839"/>
    </source>
</evidence>
<evidence type="ECO:0000256" key="7">
    <source>
        <dbReference type="SAM" id="MobiDB-lite"/>
    </source>
</evidence>
<dbReference type="CDD" id="cd06127">
    <property type="entry name" value="DEDDh"/>
    <property type="match status" value="1"/>
</dbReference>
<dbReference type="SUPFAM" id="SSF53098">
    <property type="entry name" value="Ribonuclease H-like"/>
    <property type="match status" value="1"/>
</dbReference>
<dbReference type="PANTHER" id="PTHR30231:SF4">
    <property type="entry name" value="PROTEIN NEN2"/>
    <property type="match status" value="1"/>
</dbReference>
<evidence type="ECO:0000256" key="6">
    <source>
        <dbReference type="ARBA" id="ARBA00022842"/>
    </source>
</evidence>
<evidence type="ECO:0000256" key="3">
    <source>
        <dbReference type="ARBA" id="ARBA00022723"/>
    </source>
</evidence>
<dbReference type="GO" id="GO:0008408">
    <property type="term" value="F:3'-5' exonuclease activity"/>
    <property type="evidence" value="ECO:0007669"/>
    <property type="project" value="TreeGrafter"/>
</dbReference>
<comment type="cofactor">
    <cofactor evidence="1">
        <name>Mg(2+)</name>
        <dbReference type="ChEBI" id="CHEBI:18420"/>
    </cofactor>
</comment>
<name>A0A4S4EGM8_CAMSN</name>
<dbReference type="SMART" id="SM00479">
    <property type="entry name" value="EXOIII"/>
    <property type="match status" value="1"/>
</dbReference>
<evidence type="ECO:0000313" key="10">
    <source>
        <dbReference type="Proteomes" id="UP000306102"/>
    </source>
</evidence>
<evidence type="ECO:0000313" key="9">
    <source>
        <dbReference type="EMBL" id="THG15609.1"/>
    </source>
</evidence>
<keyword evidence="6" id="KW-0460">Magnesium</keyword>
<feature type="region of interest" description="Disordered" evidence="7">
    <location>
        <begin position="212"/>
        <end position="328"/>
    </location>
</feature>
<evidence type="ECO:0000259" key="8">
    <source>
        <dbReference type="SMART" id="SM00479"/>
    </source>
</evidence>
<organism evidence="9 10">
    <name type="scientific">Camellia sinensis var. sinensis</name>
    <name type="common">China tea</name>
    <dbReference type="NCBI Taxonomy" id="542762"/>
    <lineage>
        <taxon>Eukaryota</taxon>
        <taxon>Viridiplantae</taxon>
        <taxon>Streptophyta</taxon>
        <taxon>Embryophyta</taxon>
        <taxon>Tracheophyta</taxon>
        <taxon>Spermatophyta</taxon>
        <taxon>Magnoliopsida</taxon>
        <taxon>eudicotyledons</taxon>
        <taxon>Gunneridae</taxon>
        <taxon>Pentapetalae</taxon>
        <taxon>asterids</taxon>
        <taxon>Ericales</taxon>
        <taxon>Theaceae</taxon>
        <taxon>Camellia</taxon>
    </lineage>
</organism>
<keyword evidence="4" id="KW-0378">Hydrolase</keyword>
<gene>
    <name evidence="9" type="ORF">TEA_009157</name>
</gene>
<protein>
    <recommendedName>
        <fullName evidence="8">Exonuclease domain-containing protein</fullName>
    </recommendedName>
</protein>
<sequence>MVSAVDRSEIVFFDVETTIPTRAGQGYALLEFGAILVCPRKLVELDNYSALVRPADLSLITPLSVRCNGITKDAVVSAPNFAQIADRVYDLLHGLCLYLSMYIVLNAWRIWAGHNILRFDCPRIREAFAEINRLPPEPKGTIDSLAVLTQRFGRRAGDMKMATLANYFGLGQQTHRSLDDVRMNLEVLKYCATVLFLESSLPDILAGNSWVYPNTTTRSRSNEKASPDGMVMNTNTSSASAQIENHQRLSPTNQTIEGNHPIQSLTTPNTRHKLPDHAESSTAHPDPFDMGPLSDEVERKDLQSVEAMDEESGSGLPESSTATKPDFSSGYADFLEPDKVSIPSVNVSLAPFYHGTHRIQMLHKDNTLQLCCTHLKVRFGISTKFVDSSGRPRLSFVVGATPSLCQVLDACDGLAHRLSMDSGSSSEWRPVVSRKGGFSNSPTVRLHIPTVADGNIVRWVTEIYEKESSTTPQRLVFSRFDVAELNALFTPGTSVDAYFSLDAYDYQQNAGIRLGLKIKLTNANEEEASPNSPAIWVIMKTNMNRG</sequence>
<dbReference type="InterPro" id="IPR036397">
    <property type="entry name" value="RNaseH_sf"/>
</dbReference>